<dbReference type="PANTHER" id="PTHR46743">
    <property type="entry name" value="TEICHOIC ACIDS EXPORT ATP-BINDING PROTEIN TAGH"/>
    <property type="match status" value="1"/>
</dbReference>
<dbReference type="GO" id="GO:0016887">
    <property type="term" value="F:ATP hydrolysis activity"/>
    <property type="evidence" value="ECO:0007669"/>
    <property type="project" value="InterPro"/>
</dbReference>
<dbReference type="InterPro" id="IPR015860">
    <property type="entry name" value="ABC_transpr_TagH-like"/>
</dbReference>
<dbReference type="Gene3D" id="3.40.50.300">
    <property type="entry name" value="P-loop containing nucleotide triphosphate hydrolases"/>
    <property type="match status" value="1"/>
</dbReference>
<name>A0AAQ1KEJ0_9PSED</name>
<dbReference type="RefSeq" id="WP_074978275.1">
    <property type="nucleotide sequence ID" value="NZ_BGPP01000008.1"/>
</dbReference>
<dbReference type="SUPFAM" id="SSF52540">
    <property type="entry name" value="P-loop containing nucleoside triphosphate hydrolases"/>
    <property type="match status" value="1"/>
</dbReference>
<dbReference type="InterPro" id="IPR003439">
    <property type="entry name" value="ABC_transporter-like_ATP-bd"/>
</dbReference>
<keyword evidence="4 6" id="KW-0067">ATP-binding</keyword>
<comment type="similarity">
    <text evidence="1">Belongs to the ABC transporter superfamily.</text>
</comment>
<evidence type="ECO:0000256" key="4">
    <source>
        <dbReference type="ARBA" id="ARBA00022840"/>
    </source>
</evidence>
<keyword evidence="7" id="KW-1185">Reference proteome</keyword>
<keyword evidence="3" id="KW-0547">Nucleotide-binding</keyword>
<evidence type="ECO:0000259" key="5">
    <source>
        <dbReference type="PROSITE" id="PS50893"/>
    </source>
</evidence>
<evidence type="ECO:0000313" key="7">
    <source>
        <dbReference type="Proteomes" id="UP000183385"/>
    </source>
</evidence>
<evidence type="ECO:0000256" key="3">
    <source>
        <dbReference type="ARBA" id="ARBA00022741"/>
    </source>
</evidence>
<dbReference type="GO" id="GO:0140359">
    <property type="term" value="F:ABC-type transporter activity"/>
    <property type="evidence" value="ECO:0007669"/>
    <property type="project" value="InterPro"/>
</dbReference>
<reference evidence="6 7" key="1">
    <citation type="submission" date="2016-10" db="EMBL/GenBank/DDBJ databases">
        <authorList>
            <person name="Varghese N."/>
            <person name="Submissions S."/>
        </authorList>
    </citation>
    <scope>NUCLEOTIDE SEQUENCE [LARGE SCALE GENOMIC DNA]</scope>
    <source>
        <strain evidence="6 7">LMG 18378</strain>
    </source>
</reference>
<dbReference type="GO" id="GO:0005524">
    <property type="term" value="F:ATP binding"/>
    <property type="evidence" value="ECO:0007669"/>
    <property type="project" value="UniProtKB-KW"/>
</dbReference>
<comment type="caution">
    <text evidence="6">The sequence shown here is derived from an EMBL/GenBank/DDBJ whole genome shotgun (WGS) entry which is preliminary data.</text>
</comment>
<dbReference type="GO" id="GO:0016020">
    <property type="term" value="C:membrane"/>
    <property type="evidence" value="ECO:0007669"/>
    <property type="project" value="InterPro"/>
</dbReference>
<dbReference type="CDD" id="cd03220">
    <property type="entry name" value="ABC_KpsT_Wzt"/>
    <property type="match status" value="1"/>
</dbReference>
<gene>
    <name evidence="6" type="ORF">SAMN05216577_104245</name>
</gene>
<evidence type="ECO:0000256" key="1">
    <source>
        <dbReference type="ARBA" id="ARBA00005417"/>
    </source>
</evidence>
<dbReference type="EMBL" id="FOLS01000004">
    <property type="protein sequence ID" value="SFC32897.1"/>
    <property type="molecule type" value="Genomic_DNA"/>
</dbReference>
<accession>A0AAQ1KEJ0</accession>
<sequence>MKNDVILTADRISLCYRQRTGVLRYEKFWALQDVSFELHEGETLGLIGGNGAGKSTLLRVIAGIVEPNHGRIQRHKRLVASLLALNVGFKTDLSGRDNAIIGGLLLGLSARQVRARLDEIREFSGLENFFEQPVASYSTGMRARLGFSVAMHADPDILLIDEVLGVGDQTFKDRSQQAMQEKIRSNKTVVLVSHSLEAVSKLCDRVLWIEKGKSIDCGATDEVLGHYDRVIKEVVREQRKAQRAALMAKADPA</sequence>
<protein>
    <submittedName>
        <fullName evidence="6">Lipopolysaccharide transport system ATP-binding protein</fullName>
    </submittedName>
</protein>
<dbReference type="Pfam" id="PF00005">
    <property type="entry name" value="ABC_tran"/>
    <property type="match status" value="1"/>
</dbReference>
<proteinExistence type="inferred from homology"/>
<dbReference type="Proteomes" id="UP000183385">
    <property type="component" value="Unassembled WGS sequence"/>
</dbReference>
<dbReference type="PANTHER" id="PTHR46743:SF2">
    <property type="entry name" value="TEICHOIC ACIDS EXPORT ATP-BINDING PROTEIN TAGH"/>
    <property type="match status" value="1"/>
</dbReference>
<dbReference type="AlphaFoldDB" id="A0AAQ1KEJ0"/>
<evidence type="ECO:0000256" key="2">
    <source>
        <dbReference type="ARBA" id="ARBA00022448"/>
    </source>
</evidence>
<dbReference type="InterPro" id="IPR027417">
    <property type="entry name" value="P-loop_NTPase"/>
</dbReference>
<dbReference type="SMART" id="SM00382">
    <property type="entry name" value="AAA"/>
    <property type="match status" value="1"/>
</dbReference>
<dbReference type="InterPro" id="IPR050683">
    <property type="entry name" value="Bact_Polysacc_Export_ATP-bd"/>
</dbReference>
<dbReference type="PROSITE" id="PS50893">
    <property type="entry name" value="ABC_TRANSPORTER_2"/>
    <property type="match status" value="1"/>
</dbReference>
<dbReference type="InterPro" id="IPR003593">
    <property type="entry name" value="AAA+_ATPase"/>
</dbReference>
<keyword evidence="2" id="KW-0813">Transport</keyword>
<organism evidence="6 7">
    <name type="scientific">Pseudomonas citronellolis</name>
    <dbReference type="NCBI Taxonomy" id="53408"/>
    <lineage>
        <taxon>Bacteria</taxon>
        <taxon>Pseudomonadati</taxon>
        <taxon>Pseudomonadota</taxon>
        <taxon>Gammaproteobacteria</taxon>
        <taxon>Pseudomonadales</taxon>
        <taxon>Pseudomonadaceae</taxon>
        <taxon>Pseudomonas</taxon>
    </lineage>
</organism>
<evidence type="ECO:0000313" key="6">
    <source>
        <dbReference type="EMBL" id="SFC32897.1"/>
    </source>
</evidence>
<feature type="domain" description="ABC transporter" evidence="5">
    <location>
        <begin position="16"/>
        <end position="236"/>
    </location>
</feature>